<dbReference type="OrthoDB" id="5295001at2759"/>
<dbReference type="SUPFAM" id="SSF47226">
    <property type="entry name" value="Histidine-containing phosphotransfer domain, HPT domain"/>
    <property type="match status" value="1"/>
</dbReference>
<keyword evidence="5" id="KW-0418">Kinase</keyword>
<evidence type="ECO:0000256" key="2">
    <source>
        <dbReference type="ARBA" id="ARBA00012438"/>
    </source>
</evidence>
<dbReference type="InterPro" id="IPR036061">
    <property type="entry name" value="CheW-like_dom_sf"/>
</dbReference>
<keyword evidence="3 7" id="KW-0597">Phosphoprotein</keyword>
<dbReference type="InterPro" id="IPR036890">
    <property type="entry name" value="HATPase_C_sf"/>
</dbReference>
<evidence type="ECO:0000259" key="10">
    <source>
        <dbReference type="PROSITE" id="PS50110"/>
    </source>
</evidence>
<dbReference type="SMART" id="SM00387">
    <property type="entry name" value="HATPase_c"/>
    <property type="match status" value="1"/>
</dbReference>
<protein>
    <recommendedName>
        <fullName evidence="2">histidine kinase</fullName>
        <ecNumber evidence="2">2.7.13.3</ecNumber>
    </recommendedName>
</protein>
<reference evidence="14 15" key="2">
    <citation type="submission" date="2024-05" db="EMBL/GenBank/DDBJ databases">
        <authorList>
            <person name="Chen Y."/>
            <person name="Shah S."/>
            <person name="Dougan E. K."/>
            <person name="Thang M."/>
            <person name="Chan C."/>
        </authorList>
    </citation>
    <scope>NUCLEOTIDE SEQUENCE [LARGE SCALE GENOMIC DNA]</scope>
</reference>
<dbReference type="GO" id="GO:0006935">
    <property type="term" value="P:chemotaxis"/>
    <property type="evidence" value="ECO:0007669"/>
    <property type="project" value="InterPro"/>
</dbReference>
<dbReference type="Pfam" id="PF01584">
    <property type="entry name" value="CheW"/>
    <property type="match status" value="1"/>
</dbReference>
<dbReference type="PROSITE" id="PS50110">
    <property type="entry name" value="RESPONSE_REGULATORY"/>
    <property type="match status" value="1"/>
</dbReference>
<dbReference type="AlphaFoldDB" id="A0A9P1BDW7"/>
<dbReference type="SUPFAM" id="SSF55874">
    <property type="entry name" value="ATPase domain of HSP90 chaperone/DNA topoisomerase II/histidine kinase"/>
    <property type="match status" value="1"/>
</dbReference>
<feature type="domain" description="Response regulatory" evidence="10">
    <location>
        <begin position="7"/>
        <end position="121"/>
    </location>
</feature>
<dbReference type="InterPro" id="IPR003594">
    <property type="entry name" value="HATPase_dom"/>
</dbReference>
<dbReference type="PANTHER" id="PTHR43395">
    <property type="entry name" value="SENSOR HISTIDINE KINASE CHEA"/>
    <property type="match status" value="1"/>
</dbReference>
<dbReference type="InterPro" id="IPR051315">
    <property type="entry name" value="Bact_Chemotaxis_CheA"/>
</dbReference>
<dbReference type="InterPro" id="IPR036641">
    <property type="entry name" value="HPT_dom_sf"/>
</dbReference>
<dbReference type="PROSITE" id="PS50109">
    <property type="entry name" value="HIS_KIN"/>
    <property type="match status" value="1"/>
</dbReference>
<dbReference type="PROSITE" id="PS50851">
    <property type="entry name" value="CHEW"/>
    <property type="match status" value="1"/>
</dbReference>
<feature type="domain" description="HPt" evidence="12">
    <location>
        <begin position="145"/>
        <end position="249"/>
    </location>
</feature>
<dbReference type="EMBL" id="CAMXCT030000001">
    <property type="protein sequence ID" value="CAL4758724.1"/>
    <property type="molecule type" value="Genomic_DNA"/>
</dbReference>
<dbReference type="InterPro" id="IPR004358">
    <property type="entry name" value="Sig_transdc_His_kin-like_C"/>
</dbReference>
<reference evidence="13" key="1">
    <citation type="submission" date="2022-10" db="EMBL/GenBank/DDBJ databases">
        <authorList>
            <person name="Chen Y."/>
            <person name="Dougan E. K."/>
            <person name="Chan C."/>
            <person name="Rhodes N."/>
            <person name="Thang M."/>
        </authorList>
    </citation>
    <scope>NUCLEOTIDE SEQUENCE</scope>
</reference>
<gene>
    <name evidence="13" type="ORF">C1SCF055_LOCUS2</name>
</gene>
<name>A0A9P1BDW7_9DINO</name>
<evidence type="ECO:0000313" key="15">
    <source>
        <dbReference type="Proteomes" id="UP001152797"/>
    </source>
</evidence>
<dbReference type="Pfam" id="PF01627">
    <property type="entry name" value="Hpt"/>
    <property type="match status" value="1"/>
</dbReference>
<dbReference type="CDD" id="cd00088">
    <property type="entry name" value="HPT"/>
    <property type="match status" value="1"/>
</dbReference>
<dbReference type="SMART" id="SM00260">
    <property type="entry name" value="CheW"/>
    <property type="match status" value="1"/>
</dbReference>
<feature type="compositionally biased region" description="Basic and acidic residues" evidence="8">
    <location>
        <begin position="461"/>
        <end position="477"/>
    </location>
</feature>
<dbReference type="PROSITE" id="PS50894">
    <property type="entry name" value="HPT"/>
    <property type="match status" value="1"/>
</dbReference>
<dbReference type="InterPro" id="IPR008207">
    <property type="entry name" value="Sig_transdc_His_kin_Hpt_dom"/>
</dbReference>
<dbReference type="PRINTS" id="PR00344">
    <property type="entry name" value="BCTRLSENSOR"/>
</dbReference>
<feature type="domain" description="CheW-like" evidence="11">
    <location>
        <begin position="741"/>
        <end position="876"/>
    </location>
</feature>
<evidence type="ECO:0000256" key="3">
    <source>
        <dbReference type="ARBA" id="ARBA00022553"/>
    </source>
</evidence>
<dbReference type="InterPro" id="IPR001789">
    <property type="entry name" value="Sig_transdc_resp-reg_receiver"/>
</dbReference>
<dbReference type="FunFam" id="3.30.565.10:FF:000016">
    <property type="entry name" value="Chemotaxis protein CheA, putative"/>
    <property type="match status" value="1"/>
</dbReference>
<dbReference type="Pfam" id="PF00072">
    <property type="entry name" value="Response_reg"/>
    <property type="match status" value="1"/>
</dbReference>
<evidence type="ECO:0000313" key="14">
    <source>
        <dbReference type="EMBL" id="CAL4758724.1"/>
    </source>
</evidence>
<dbReference type="PANTHER" id="PTHR43395:SF8">
    <property type="entry name" value="HISTIDINE KINASE"/>
    <property type="match status" value="1"/>
</dbReference>
<dbReference type="Gene3D" id="3.30.565.10">
    <property type="entry name" value="Histidine kinase-like ATPase, C-terminal domain"/>
    <property type="match status" value="1"/>
</dbReference>
<evidence type="ECO:0000259" key="11">
    <source>
        <dbReference type="PROSITE" id="PS50851"/>
    </source>
</evidence>
<dbReference type="GO" id="GO:0004673">
    <property type="term" value="F:protein histidine kinase activity"/>
    <property type="evidence" value="ECO:0007669"/>
    <property type="project" value="UniProtKB-EC"/>
</dbReference>
<feature type="region of interest" description="Disordered" evidence="8">
    <location>
        <begin position="443"/>
        <end position="481"/>
    </location>
</feature>
<dbReference type="EMBL" id="CAMXCT020000001">
    <property type="protein sequence ID" value="CAL1124787.1"/>
    <property type="molecule type" value="Genomic_DNA"/>
</dbReference>
<evidence type="ECO:0000259" key="9">
    <source>
        <dbReference type="PROSITE" id="PS50109"/>
    </source>
</evidence>
<evidence type="ECO:0000256" key="6">
    <source>
        <dbReference type="PROSITE-ProRule" id="PRU00110"/>
    </source>
</evidence>
<accession>A0A9P1BDW7</accession>
<dbReference type="Gene3D" id="3.40.50.2300">
    <property type="match status" value="1"/>
</dbReference>
<dbReference type="EMBL" id="CAMXCT010000001">
    <property type="protein sequence ID" value="CAI3971412.1"/>
    <property type="molecule type" value="Genomic_DNA"/>
</dbReference>
<feature type="modified residue" description="4-aspartylphosphate" evidence="7">
    <location>
        <position position="56"/>
    </location>
</feature>
<organism evidence="13">
    <name type="scientific">Cladocopium goreaui</name>
    <dbReference type="NCBI Taxonomy" id="2562237"/>
    <lineage>
        <taxon>Eukaryota</taxon>
        <taxon>Sar</taxon>
        <taxon>Alveolata</taxon>
        <taxon>Dinophyceae</taxon>
        <taxon>Suessiales</taxon>
        <taxon>Symbiodiniaceae</taxon>
        <taxon>Cladocopium</taxon>
    </lineage>
</organism>
<dbReference type="Gene3D" id="2.30.30.40">
    <property type="entry name" value="SH3 Domains"/>
    <property type="match status" value="1"/>
</dbReference>
<dbReference type="CDD" id="cd00156">
    <property type="entry name" value="REC"/>
    <property type="match status" value="1"/>
</dbReference>
<evidence type="ECO:0000259" key="12">
    <source>
        <dbReference type="PROSITE" id="PS50894"/>
    </source>
</evidence>
<keyword evidence="4" id="KW-0808">Transferase</keyword>
<evidence type="ECO:0000256" key="4">
    <source>
        <dbReference type="ARBA" id="ARBA00022679"/>
    </source>
</evidence>
<evidence type="ECO:0000256" key="5">
    <source>
        <dbReference type="ARBA" id="ARBA00022777"/>
    </source>
</evidence>
<evidence type="ECO:0000256" key="7">
    <source>
        <dbReference type="PROSITE-ProRule" id="PRU00169"/>
    </source>
</evidence>
<dbReference type="Pfam" id="PF02518">
    <property type="entry name" value="HATPase_c"/>
    <property type="match status" value="1"/>
</dbReference>
<proteinExistence type="predicted"/>
<dbReference type="InterPro" id="IPR011006">
    <property type="entry name" value="CheY-like_superfamily"/>
</dbReference>
<feature type="modified residue" description="Phosphohistidine" evidence="6">
    <location>
        <position position="192"/>
    </location>
</feature>
<dbReference type="EC" id="2.7.13.3" evidence="2"/>
<dbReference type="GO" id="GO:0000160">
    <property type="term" value="P:phosphorelay signal transduction system"/>
    <property type="evidence" value="ECO:0007669"/>
    <property type="project" value="InterPro"/>
</dbReference>
<dbReference type="SUPFAM" id="SSF52172">
    <property type="entry name" value="CheY-like"/>
    <property type="match status" value="1"/>
</dbReference>
<dbReference type="Gene3D" id="1.20.120.160">
    <property type="entry name" value="HPT domain"/>
    <property type="match status" value="1"/>
</dbReference>
<dbReference type="SUPFAM" id="SSF50341">
    <property type="entry name" value="CheW-like"/>
    <property type="match status" value="1"/>
</dbReference>
<comment type="catalytic activity">
    <reaction evidence="1">
        <text>ATP + protein L-histidine = ADP + protein N-phospho-L-histidine.</text>
        <dbReference type="EC" id="2.7.13.3"/>
    </reaction>
</comment>
<feature type="domain" description="Histidine kinase" evidence="9">
    <location>
        <begin position="525"/>
        <end position="737"/>
    </location>
</feature>
<dbReference type="InterPro" id="IPR002545">
    <property type="entry name" value="CheW-lke_dom"/>
</dbReference>
<comment type="caution">
    <text evidence="13">The sequence shown here is derived from an EMBL/GenBank/DDBJ whole genome shotgun (WGS) entry which is preliminary data.</text>
</comment>
<sequence length="880" mass="96393">MADTKHSVLHIDDDPQVTRIVNRQLSLRGYEVTSLNDPSLVVDYLLENECRVVISDIDMPGINGIELLQQIKRQDGGVQVIMLTGLVTMTSVLRSLRLGAEACLFKPLTKVDPLDQALQDSFRKLDRWWNTLEELSQRRTGISVTTAESNELLEDFADEALDSLQGLPERLADFRSDPSDSDAINAVFRSVHSIKGNAGFFGFGTIKSFAHTLENTLDRMRQGEIAPTEPLERCLIDSLDQLSELLGATLDGSLPQELPPQASELLERIAELSVESSKGSDPIDALLEQVELLAAEAELSESNELAGWGMRLQQVVAAYRNEDDSLGGSGDETGVLSLEELHEATWVFGDDDLTSEVSAVLGLFSSFEAKQFNNEVAEAFLSATARLSTWAREHKFDGIGSAVLETRTNFETIHNSPLDIDDLLLSVIWDGLAPTLAELRKHSDSAKQDSSPLAAEETQQVEEHAQPTAQAEKKETTPAKSRLVRVKEERIDEFLDHVSSLFITCELFKDLNSRMTSDLHGDAFVDEMRQITQTFIAQSRNLQKGVVSLRMLPVSGLFAKFPRMARSLASQLGKQINVHVIGEETECDKALVEDLDAPLTHMIRNVVDHGIDTPEQRRARGVDETGNLWLKAEKTRTHFCIVVQDDGRGINTQKVKQKAVEQGLITQAQSDAMPHEDACQLIFGAGLSTAETISDVSGRGVGMDVVRAIVAEHNGEVYVESQLGQGTTIHIDIPIREAVLVVDGLMLRHAGQSFVVPFEYILEISELDRHELRTVQGTTVATIRGSNYHAVSLSEVLDLPGAAFATRDSMAAVLVDSKFGAICLLADEVSGHRQVVVNGLRDILPGTEKIAGVAQLGAGRMALVLGVPEIVRHCRSLVGA</sequence>
<evidence type="ECO:0000256" key="1">
    <source>
        <dbReference type="ARBA" id="ARBA00000085"/>
    </source>
</evidence>
<dbReference type="Proteomes" id="UP001152797">
    <property type="component" value="Unassembled WGS sequence"/>
</dbReference>
<keyword evidence="15" id="KW-1185">Reference proteome</keyword>
<dbReference type="SMART" id="SM00073">
    <property type="entry name" value="HPT"/>
    <property type="match status" value="1"/>
</dbReference>
<dbReference type="SMART" id="SM00448">
    <property type="entry name" value="REC"/>
    <property type="match status" value="1"/>
</dbReference>
<evidence type="ECO:0000256" key="8">
    <source>
        <dbReference type="SAM" id="MobiDB-lite"/>
    </source>
</evidence>
<evidence type="ECO:0000313" key="13">
    <source>
        <dbReference type="EMBL" id="CAI3971412.1"/>
    </source>
</evidence>
<dbReference type="InterPro" id="IPR005467">
    <property type="entry name" value="His_kinase_dom"/>
</dbReference>